<dbReference type="InterPro" id="IPR036485">
    <property type="entry name" value="Glu_synth_asu_C_sf"/>
</dbReference>
<proteinExistence type="inferred from homology"/>
<dbReference type="Pfam" id="PF04898">
    <property type="entry name" value="Glu_syn_central"/>
    <property type="match status" value="1"/>
</dbReference>
<keyword evidence="4" id="KW-0028">Amino-acid biosynthesis</keyword>
<sequence length="1521" mass="162277">MDRFFTNTLNPAALTPAPLSAQSPLRVSPRIPSSLIDEKFEHDSCGVGFVAAVDAVPTHKILEQALTALGRLAHRGATAADGKSSDGVGVLTAVPRTLLLRATNIELDDQQALGVGMLLLPLEETRAEALLERCLLSHDFKVLCWRDVPICTEWLGEEALGTMPKIRQMLVVDAANAEAGTMERRLYLARKQFERSHERGDVTGYICSLSSQTITYKAMVAGSFLANFFPDLASEEFVTPFAVFHQRYATNTLPTWHRAQPGRKLGHNGEINTIWGNRARMTARDSTLPVECKPVLTEGGTDSTSLDEAIELLSQNGRTLAEAVRMLLPPASEGHEKSSFLRYHIDCAEPWDGPAALAFSDGKVVGAALDRNGLRPCRFAVTKDGLVVAGSEIGLVDLDPEVVVHSGRLGPGEMFLVDLEAHKVYENEELLQIFDAGATYAKLVEDTPLNPVPFHPIEAATLSATHRGFGYTREDVKMILQPMAAEGKDPVWSMGDDTPLAFLARSPRPLYAYFRQRFAQVTNPAIDPLREACVVSLHTRLGPWAHLLDKNSPLPGLSLASPFISLGQVEALRKREYPHAAELNFAELQCVFKPESTLLQGLDDICMQAIQLVRNGARILLLSDRSASPERLPVPMAMATGAVHQALVGAGLRTLAGIAVEAGDCRDIHHAAVLIGYGAGVVCPWLALETALSVAPAGTDAEAYERKMLKALDAGLAKVMSKMGISVVHSYRGGHLFDILGLHSSVVDRCFVDTPAPLSGIGFAEVERQLRQTWLVDEGVAATADLPDYGWVRFRKANVSEPHAWQPPNVKALQSVVGTARNVPQPTDPAGAFAIFTQEVLEHDPAVLRDLLKIRPSAAELPLSSVESPSSLCKRFIASAMSLGSLSPEAHQTITAGMNMLGARSNTGEGGEDRAVYKLNSVDGGRIHQDEELILQARSRSGGGAAAVAEPVVEAPAVHTSLNNKIKQIASGRFGVTAEYLAHAEEIEIKVAQGAKPGEGGQLPGHKVSGMIARLRHAQPGVPLISPPPHHDIYSIEDLAQLIYDLKRVNPKAAVGVKLVSGCGVGTVAAGVAKAYADFIVIAGNVGGTGAAALSSIKYAGNPWELGLAEAQQVLMQNGMRGRVRLRTDGGLATAHDILIAALLGADEYAFGTAVLVVLGCDMARQCHLNTCPTGIATQKPELRAKFRGKPEHVVRFFEQLSADLQQLLAKYGFASLDEAIGRTDLLEQVRFDGNLDLQPMLAKVSEGASRWMGGRNDQPTVGLPLDEAWVAPALEAVEQGKPYVVESKIANCDRAIGSRLAGELVLRRAQADLPSDVTFNLNGTAGQSFGAFAVDGMKLVLDGQANDFVGKGLSGGEIVIRACGLAAKDSGQHVILGNVALYGATSGKLFAAGRAGERFAVRNSGAIAVVEGVGDHGCEYMTGGVVAVLGRVGMNFGAGMTGGLAWVYDADGSFVSGQRYHPEFISAEGFNSVDQESQEALKAMIVAHAEESSSGLAKAMLADWPKQAAAFVRLTPVPQA</sequence>
<reference evidence="16" key="1">
    <citation type="journal article" date="2014" name="Int. J. Syst. Evol. Microbiol.">
        <title>Complete genome sequence of Corynebacterium casei LMG S-19264T (=DSM 44701T), isolated from a smear-ripened cheese.</title>
        <authorList>
            <consortium name="US DOE Joint Genome Institute (JGI-PGF)"/>
            <person name="Walter F."/>
            <person name="Albersmeier A."/>
            <person name="Kalinowski J."/>
            <person name="Ruckert C."/>
        </authorList>
    </citation>
    <scope>NUCLEOTIDE SEQUENCE</scope>
    <source>
        <strain evidence="16">CGMCC 1.12997</strain>
    </source>
</reference>
<dbReference type="PANTHER" id="PTHR11938:SF133">
    <property type="entry name" value="GLUTAMATE SYNTHASE (NADH)"/>
    <property type="match status" value="1"/>
</dbReference>
<comment type="pathway">
    <text evidence="14">Amino-acid biosynthesis.</text>
</comment>
<organism evidence="16 17">
    <name type="scientific">Edaphobacter dinghuensis</name>
    <dbReference type="NCBI Taxonomy" id="1560005"/>
    <lineage>
        <taxon>Bacteria</taxon>
        <taxon>Pseudomonadati</taxon>
        <taxon>Acidobacteriota</taxon>
        <taxon>Terriglobia</taxon>
        <taxon>Terriglobales</taxon>
        <taxon>Acidobacteriaceae</taxon>
        <taxon>Edaphobacter</taxon>
    </lineage>
</organism>
<evidence type="ECO:0000256" key="5">
    <source>
        <dbReference type="ARBA" id="ARBA00022630"/>
    </source>
</evidence>
<comment type="caution">
    <text evidence="16">The sequence shown here is derived from an EMBL/GenBank/DDBJ whole genome shotgun (WGS) entry which is preliminary data.</text>
</comment>
<dbReference type="EMBL" id="BMGT01000002">
    <property type="protein sequence ID" value="GGG76184.1"/>
    <property type="molecule type" value="Genomic_DNA"/>
</dbReference>
<evidence type="ECO:0000256" key="8">
    <source>
        <dbReference type="ARBA" id="ARBA00022962"/>
    </source>
</evidence>
<protein>
    <submittedName>
        <fullName evidence="16">Glutamate synthase</fullName>
    </submittedName>
</protein>
<dbReference type="Pfam" id="PF01645">
    <property type="entry name" value="Glu_synthase"/>
    <property type="match status" value="1"/>
</dbReference>
<dbReference type="PROSITE" id="PS51278">
    <property type="entry name" value="GATASE_TYPE_2"/>
    <property type="match status" value="1"/>
</dbReference>
<dbReference type="Proteomes" id="UP000647241">
    <property type="component" value="Unassembled WGS sequence"/>
</dbReference>
<dbReference type="CDD" id="cd02808">
    <property type="entry name" value="GltS_FMN"/>
    <property type="match status" value="1"/>
</dbReference>
<evidence type="ECO:0000256" key="14">
    <source>
        <dbReference type="ARBA" id="ARBA00029440"/>
    </source>
</evidence>
<dbReference type="GO" id="GO:0046872">
    <property type="term" value="F:metal ion binding"/>
    <property type="evidence" value="ECO:0007669"/>
    <property type="project" value="UniProtKB-KW"/>
</dbReference>
<dbReference type="CDD" id="cd00713">
    <property type="entry name" value="GltS"/>
    <property type="match status" value="1"/>
</dbReference>
<keyword evidence="13" id="KW-0003">3Fe-4S</keyword>
<dbReference type="InterPro" id="IPR002489">
    <property type="entry name" value="Glu_synth_asu_C"/>
</dbReference>
<feature type="domain" description="Glutamine amidotransferase type-2" evidence="15">
    <location>
        <begin position="45"/>
        <end position="420"/>
    </location>
</feature>
<keyword evidence="12" id="KW-0314">Glutamate biosynthesis</keyword>
<dbReference type="InterPro" id="IPR002932">
    <property type="entry name" value="Glu_synthdom"/>
</dbReference>
<dbReference type="GO" id="GO:0006537">
    <property type="term" value="P:glutamate biosynthetic process"/>
    <property type="evidence" value="ECO:0007669"/>
    <property type="project" value="UniProtKB-KW"/>
</dbReference>
<dbReference type="Gene3D" id="2.160.20.60">
    <property type="entry name" value="Glutamate synthase, alpha subunit, C-terminal domain"/>
    <property type="match status" value="1"/>
</dbReference>
<evidence type="ECO:0000259" key="15">
    <source>
        <dbReference type="PROSITE" id="PS51278"/>
    </source>
</evidence>
<dbReference type="Pfam" id="PF01493">
    <property type="entry name" value="GXGXG"/>
    <property type="match status" value="1"/>
</dbReference>
<keyword evidence="10" id="KW-0408">Iron</keyword>
<evidence type="ECO:0000256" key="4">
    <source>
        <dbReference type="ARBA" id="ARBA00022605"/>
    </source>
</evidence>
<accession>A0A917M5E4</accession>
<keyword evidence="9" id="KW-0560">Oxidoreductase</keyword>
<evidence type="ECO:0000256" key="10">
    <source>
        <dbReference type="ARBA" id="ARBA00023004"/>
    </source>
</evidence>
<evidence type="ECO:0000256" key="2">
    <source>
        <dbReference type="ARBA" id="ARBA00001927"/>
    </source>
</evidence>
<keyword evidence="11" id="KW-0411">Iron-sulfur</keyword>
<dbReference type="SUPFAM" id="SSF69336">
    <property type="entry name" value="Alpha subunit of glutamate synthase, C-terminal domain"/>
    <property type="match status" value="1"/>
</dbReference>
<dbReference type="GO" id="GO:0015930">
    <property type="term" value="F:glutamate synthase activity"/>
    <property type="evidence" value="ECO:0007669"/>
    <property type="project" value="InterPro"/>
</dbReference>
<dbReference type="Pfam" id="PF00310">
    <property type="entry name" value="GATase_2"/>
    <property type="match status" value="1"/>
</dbReference>
<dbReference type="GO" id="GO:0019676">
    <property type="term" value="P:ammonia assimilation cycle"/>
    <property type="evidence" value="ECO:0007669"/>
    <property type="project" value="TreeGrafter"/>
</dbReference>
<dbReference type="Gene3D" id="3.20.20.70">
    <property type="entry name" value="Aldolase class I"/>
    <property type="match status" value="2"/>
</dbReference>
<keyword evidence="8" id="KW-0315">Glutamine amidotransferase</keyword>
<comment type="cofactor">
    <cofactor evidence="1">
        <name>FMN</name>
        <dbReference type="ChEBI" id="CHEBI:58210"/>
    </cofactor>
</comment>
<dbReference type="GO" id="GO:0051538">
    <property type="term" value="F:3 iron, 4 sulfur cluster binding"/>
    <property type="evidence" value="ECO:0007669"/>
    <property type="project" value="UniProtKB-KW"/>
</dbReference>
<dbReference type="SUPFAM" id="SSF56235">
    <property type="entry name" value="N-terminal nucleophile aminohydrolases (Ntn hydrolases)"/>
    <property type="match status" value="1"/>
</dbReference>
<comment type="similarity">
    <text evidence="3">Belongs to the glutamate synthase family.</text>
</comment>
<evidence type="ECO:0000256" key="6">
    <source>
        <dbReference type="ARBA" id="ARBA00022643"/>
    </source>
</evidence>
<comment type="cofactor">
    <cofactor evidence="2">
        <name>[3Fe-4S] cluster</name>
        <dbReference type="ChEBI" id="CHEBI:21137"/>
    </cofactor>
</comment>
<dbReference type="SUPFAM" id="SSF51395">
    <property type="entry name" value="FMN-linked oxidoreductases"/>
    <property type="match status" value="1"/>
</dbReference>
<evidence type="ECO:0000256" key="12">
    <source>
        <dbReference type="ARBA" id="ARBA00023164"/>
    </source>
</evidence>
<evidence type="ECO:0000256" key="9">
    <source>
        <dbReference type="ARBA" id="ARBA00023002"/>
    </source>
</evidence>
<name>A0A917M5E4_9BACT</name>
<dbReference type="PANTHER" id="PTHR11938">
    <property type="entry name" value="FAD NADPH DEHYDROGENASE/OXIDOREDUCTASE"/>
    <property type="match status" value="1"/>
</dbReference>
<dbReference type="InterPro" id="IPR013785">
    <property type="entry name" value="Aldolase_TIM"/>
</dbReference>
<evidence type="ECO:0000313" key="16">
    <source>
        <dbReference type="EMBL" id="GGG76184.1"/>
    </source>
</evidence>
<evidence type="ECO:0000256" key="7">
    <source>
        <dbReference type="ARBA" id="ARBA00022723"/>
    </source>
</evidence>
<dbReference type="InterPro" id="IPR006982">
    <property type="entry name" value="Glu_synth_centr_N"/>
</dbReference>
<keyword evidence="6" id="KW-0288">FMN</keyword>
<evidence type="ECO:0000313" key="17">
    <source>
        <dbReference type="Proteomes" id="UP000647241"/>
    </source>
</evidence>
<dbReference type="InterPro" id="IPR050711">
    <property type="entry name" value="ET-N_metabolism_enzyme"/>
</dbReference>
<dbReference type="RefSeq" id="WP_188553889.1">
    <property type="nucleotide sequence ID" value="NZ_BMGT01000002.1"/>
</dbReference>
<keyword evidence="5" id="KW-0285">Flavoprotein</keyword>
<evidence type="ECO:0000256" key="13">
    <source>
        <dbReference type="ARBA" id="ARBA00023291"/>
    </source>
</evidence>
<reference evidence="16" key="2">
    <citation type="submission" date="2020-09" db="EMBL/GenBank/DDBJ databases">
        <authorList>
            <person name="Sun Q."/>
            <person name="Zhou Y."/>
        </authorList>
    </citation>
    <scope>NUCLEOTIDE SEQUENCE</scope>
    <source>
        <strain evidence="16">CGMCC 1.12997</strain>
    </source>
</reference>
<evidence type="ECO:0000256" key="11">
    <source>
        <dbReference type="ARBA" id="ARBA00023014"/>
    </source>
</evidence>
<evidence type="ECO:0000256" key="1">
    <source>
        <dbReference type="ARBA" id="ARBA00001917"/>
    </source>
</evidence>
<gene>
    <name evidence="16" type="primary">glsF</name>
    <name evidence="16" type="ORF">GCM10011585_18850</name>
</gene>
<dbReference type="InterPro" id="IPR017932">
    <property type="entry name" value="GATase_2_dom"/>
</dbReference>
<keyword evidence="7" id="KW-0479">Metal-binding</keyword>
<dbReference type="InterPro" id="IPR029055">
    <property type="entry name" value="Ntn_hydrolases_N"/>
</dbReference>
<dbReference type="Gene3D" id="3.60.20.10">
    <property type="entry name" value="Glutamine Phosphoribosylpyrophosphate, subunit 1, domain 1"/>
    <property type="match status" value="1"/>
</dbReference>
<keyword evidence="17" id="KW-1185">Reference proteome</keyword>
<evidence type="ECO:0000256" key="3">
    <source>
        <dbReference type="ARBA" id="ARBA00009716"/>
    </source>
</evidence>